<dbReference type="Proteomes" id="UP001209878">
    <property type="component" value="Unassembled WGS sequence"/>
</dbReference>
<dbReference type="Pfam" id="PF00084">
    <property type="entry name" value="Sushi"/>
    <property type="match status" value="1"/>
</dbReference>
<comment type="caution">
    <text evidence="3">The sequence shown here is derived from an EMBL/GenBank/DDBJ whole genome shotgun (WGS) entry which is preliminary data.</text>
</comment>
<dbReference type="EMBL" id="JAODUO010000025">
    <property type="protein sequence ID" value="KAK2192697.1"/>
    <property type="molecule type" value="Genomic_DNA"/>
</dbReference>
<evidence type="ECO:0000256" key="1">
    <source>
        <dbReference type="ARBA" id="ARBA00023157"/>
    </source>
</evidence>
<evidence type="ECO:0000313" key="3">
    <source>
        <dbReference type="EMBL" id="KAK2192697.1"/>
    </source>
</evidence>
<sequence length="105" mass="12523">MVGGRPPDVVNTTWYEDKKSLRTRRVIYQCLRRYRLVSWQLWKVCGPRGNWIGRVPVCEGRDPRRLRSGDLEKHLKLMSKNLKNGFRRFLRRKRPVSEQTGSIEP</sequence>
<proteinExistence type="predicted"/>
<name>A0AAD9PDB3_RIDPI</name>
<feature type="domain" description="Sushi" evidence="2">
    <location>
        <begin position="6"/>
        <end position="58"/>
    </location>
</feature>
<reference evidence="3" key="1">
    <citation type="journal article" date="2023" name="Mol. Biol. Evol.">
        <title>Third-Generation Sequencing Reveals the Adaptive Role of the Epigenome in Three Deep-Sea Polychaetes.</title>
        <authorList>
            <person name="Perez M."/>
            <person name="Aroh O."/>
            <person name="Sun Y."/>
            <person name="Lan Y."/>
            <person name="Juniper S.K."/>
            <person name="Young C.R."/>
            <person name="Angers B."/>
            <person name="Qian P.Y."/>
        </authorList>
    </citation>
    <scope>NUCLEOTIDE SEQUENCE</scope>
    <source>
        <strain evidence="3">R07B-5</strain>
    </source>
</reference>
<accession>A0AAD9PDB3</accession>
<evidence type="ECO:0000259" key="2">
    <source>
        <dbReference type="Pfam" id="PF00084"/>
    </source>
</evidence>
<evidence type="ECO:0000313" key="4">
    <source>
        <dbReference type="Proteomes" id="UP001209878"/>
    </source>
</evidence>
<dbReference type="Gene3D" id="2.10.70.10">
    <property type="entry name" value="Complement Module, domain 1"/>
    <property type="match status" value="1"/>
</dbReference>
<dbReference type="AlphaFoldDB" id="A0AAD9PDB3"/>
<dbReference type="SUPFAM" id="SSF57535">
    <property type="entry name" value="Complement control module/SCR domain"/>
    <property type="match status" value="1"/>
</dbReference>
<keyword evidence="1" id="KW-1015">Disulfide bond</keyword>
<dbReference type="InterPro" id="IPR035976">
    <property type="entry name" value="Sushi/SCR/CCP_sf"/>
</dbReference>
<organism evidence="3 4">
    <name type="scientific">Ridgeia piscesae</name>
    <name type="common">Tubeworm</name>
    <dbReference type="NCBI Taxonomy" id="27915"/>
    <lineage>
        <taxon>Eukaryota</taxon>
        <taxon>Metazoa</taxon>
        <taxon>Spiralia</taxon>
        <taxon>Lophotrochozoa</taxon>
        <taxon>Annelida</taxon>
        <taxon>Polychaeta</taxon>
        <taxon>Sedentaria</taxon>
        <taxon>Canalipalpata</taxon>
        <taxon>Sabellida</taxon>
        <taxon>Siboglinidae</taxon>
        <taxon>Ridgeia</taxon>
    </lineage>
</organism>
<protein>
    <recommendedName>
        <fullName evidence="2">Sushi domain-containing protein</fullName>
    </recommendedName>
</protein>
<keyword evidence="4" id="KW-1185">Reference proteome</keyword>
<gene>
    <name evidence="3" type="ORF">NP493_25g07027</name>
</gene>
<dbReference type="CDD" id="cd00033">
    <property type="entry name" value="CCP"/>
    <property type="match status" value="1"/>
</dbReference>
<dbReference type="InterPro" id="IPR000436">
    <property type="entry name" value="Sushi_SCR_CCP_dom"/>
</dbReference>